<dbReference type="EMBL" id="OX451740">
    <property type="protein sequence ID" value="CAI8615185.1"/>
    <property type="molecule type" value="Genomic_DNA"/>
</dbReference>
<evidence type="ECO:0000313" key="2">
    <source>
        <dbReference type="Proteomes" id="UP001157006"/>
    </source>
</evidence>
<organism evidence="1 2">
    <name type="scientific">Vicia faba</name>
    <name type="common">Broad bean</name>
    <name type="synonym">Faba vulgaris</name>
    <dbReference type="NCBI Taxonomy" id="3906"/>
    <lineage>
        <taxon>Eukaryota</taxon>
        <taxon>Viridiplantae</taxon>
        <taxon>Streptophyta</taxon>
        <taxon>Embryophyta</taxon>
        <taxon>Tracheophyta</taxon>
        <taxon>Spermatophyta</taxon>
        <taxon>Magnoliopsida</taxon>
        <taxon>eudicotyledons</taxon>
        <taxon>Gunneridae</taxon>
        <taxon>Pentapetalae</taxon>
        <taxon>rosids</taxon>
        <taxon>fabids</taxon>
        <taxon>Fabales</taxon>
        <taxon>Fabaceae</taxon>
        <taxon>Papilionoideae</taxon>
        <taxon>50 kb inversion clade</taxon>
        <taxon>NPAAA clade</taxon>
        <taxon>Hologalegina</taxon>
        <taxon>IRL clade</taxon>
        <taxon>Fabeae</taxon>
        <taxon>Vicia</taxon>
    </lineage>
</organism>
<dbReference type="AlphaFoldDB" id="A0AAV1AXG6"/>
<sequence length="144" mass="16561">MFFKLGNPEDRYHELLTALDDADFDVYMESLSNIRTKWVESGGKACVTSLHHNIRRNQCWKDLMQEIHAWLKKNGGMLYFPCLMSALCKKHGVKTRGTNEICNPQAPLVKPKGHRRQAEAGHVSTRAEFIFETDNVLWSVLLQT</sequence>
<protein>
    <submittedName>
        <fullName evidence="1">Uncharacterized protein</fullName>
    </submittedName>
</protein>
<keyword evidence="2" id="KW-1185">Reference proteome</keyword>
<reference evidence="1 2" key="1">
    <citation type="submission" date="2023-01" db="EMBL/GenBank/DDBJ databases">
        <authorList>
            <person name="Kreplak J."/>
        </authorList>
    </citation>
    <scope>NUCLEOTIDE SEQUENCE [LARGE SCALE GENOMIC DNA]</scope>
</reference>
<dbReference type="Proteomes" id="UP001157006">
    <property type="component" value="Chromosome 5"/>
</dbReference>
<name>A0AAV1AXG6_VICFA</name>
<evidence type="ECO:0000313" key="1">
    <source>
        <dbReference type="EMBL" id="CAI8615185.1"/>
    </source>
</evidence>
<gene>
    <name evidence="1" type="ORF">VFH_V166600</name>
</gene>
<proteinExistence type="predicted"/>
<accession>A0AAV1AXG6</accession>